<keyword evidence="1" id="KW-0645">Protease</keyword>
<dbReference type="RefSeq" id="WP_152578620.1">
    <property type="nucleotide sequence ID" value="NZ_WEFI01000005.1"/>
</dbReference>
<dbReference type="SUPFAM" id="SSF55920">
    <property type="entry name" value="Creatinase/aminopeptidase"/>
    <property type="match status" value="1"/>
</dbReference>
<dbReference type="InterPro" id="IPR036005">
    <property type="entry name" value="Creatinase/aminopeptidase-like"/>
</dbReference>
<evidence type="ECO:0000313" key="1">
    <source>
        <dbReference type="EMBL" id="MQT18151.1"/>
    </source>
</evidence>
<gene>
    <name evidence="1" type="ORF">F3168_12885</name>
</gene>
<protein>
    <submittedName>
        <fullName evidence="1">Xaa-Pro aminopeptidase</fullName>
    </submittedName>
</protein>
<keyword evidence="1" id="KW-0031">Aminopeptidase</keyword>
<reference evidence="1 2" key="1">
    <citation type="submission" date="2019-09" db="EMBL/GenBank/DDBJ databases">
        <title>Polymorphobacter sp. isolated from a lake in China.</title>
        <authorList>
            <person name="Liu Z."/>
        </authorList>
    </citation>
    <scope>NUCLEOTIDE SEQUENCE [LARGE SCALE GENOMIC DNA]</scope>
    <source>
        <strain evidence="1 2">D40P</strain>
    </source>
</reference>
<keyword evidence="1" id="KW-0378">Hydrolase</keyword>
<dbReference type="Proteomes" id="UP000481327">
    <property type="component" value="Unassembled WGS sequence"/>
</dbReference>
<dbReference type="AlphaFoldDB" id="A0A7C9GSV3"/>
<dbReference type="Gene3D" id="3.90.230.10">
    <property type="entry name" value="Creatinase/methionine aminopeptidase superfamily"/>
    <property type="match status" value="1"/>
</dbReference>
<proteinExistence type="predicted"/>
<evidence type="ECO:0000313" key="2">
    <source>
        <dbReference type="Proteomes" id="UP000481327"/>
    </source>
</evidence>
<name>A0A7C9GSV3_9SPHN</name>
<dbReference type="GO" id="GO:0004177">
    <property type="term" value="F:aminopeptidase activity"/>
    <property type="evidence" value="ECO:0007669"/>
    <property type="project" value="UniProtKB-KW"/>
</dbReference>
<sequence length="470" mass="49847">MVRLREIAIPDFGAIADPVPLSGATYAARCDAALAAAGTDWLMVYADREHMANIAFLSGFEPRFEEALLLLGPAGARVLVAGNECLSYARISPLPGLRPLLSQTMSLAGQDRTIAPRLTDVLRDAGIGHSHRLGLVGWKYLESAEWDGDAPLPMYLPAVHVAAATRVAGSVVDATPVLLHPETGQRSIIGADQIAVFEAAAARSSEMVWSILSQVRPGDSEREAAARMGYRGEPFAVHAMLASGDAAGGPVIGLASAGSRRIAEGDGVSTAVGLWGGLTARGGLVTAGHDAFESLAAGYFAGLLRWYEVADIGVEGGTLEAEVQATLAQGGLRSMLNPGHLTGHEEWSATPVRPGSTDRLRSGMHMQVDVIPTPMPDGWALNCEDSIVFADEHLRAELARDYPAVWARITARRAFMTDVIGAQIAPSVLPLSATPLCLPPCWLRSDRLFSRGRPPAPRCWGHPPTLRSLQ</sequence>
<keyword evidence="2" id="KW-1185">Reference proteome</keyword>
<dbReference type="EMBL" id="WIOL01000005">
    <property type="protein sequence ID" value="MQT18151.1"/>
    <property type="molecule type" value="Genomic_DNA"/>
</dbReference>
<organism evidence="1 2">
    <name type="scientific">Sandarakinorhabdus fusca</name>
    <dbReference type="NCBI Taxonomy" id="1439888"/>
    <lineage>
        <taxon>Bacteria</taxon>
        <taxon>Pseudomonadati</taxon>
        <taxon>Pseudomonadota</taxon>
        <taxon>Alphaproteobacteria</taxon>
        <taxon>Sphingomonadales</taxon>
        <taxon>Sphingosinicellaceae</taxon>
        <taxon>Sandarakinorhabdus</taxon>
    </lineage>
</organism>
<accession>A0A7C9GSV3</accession>
<dbReference type="OrthoDB" id="9778159at2"/>
<comment type="caution">
    <text evidence="1">The sequence shown here is derived from an EMBL/GenBank/DDBJ whole genome shotgun (WGS) entry which is preliminary data.</text>
</comment>